<evidence type="ECO:0000313" key="2">
    <source>
        <dbReference type="Proteomes" id="UP000015104"/>
    </source>
</evidence>
<evidence type="ECO:0000313" key="1">
    <source>
        <dbReference type="EnsemblMetazoa" id="tetur01g03510.1"/>
    </source>
</evidence>
<dbReference type="EnsemblMetazoa" id="tetur01g03510.1">
    <property type="protein sequence ID" value="tetur01g03510.1"/>
    <property type="gene ID" value="tetur01g03510"/>
</dbReference>
<accession>T1JQK2</accession>
<protein>
    <submittedName>
        <fullName evidence="1">Uncharacterized protein</fullName>
    </submittedName>
</protein>
<name>T1JQK2_TETUR</name>
<proteinExistence type="predicted"/>
<dbReference type="Proteomes" id="UP000015104">
    <property type="component" value="Unassembled WGS sequence"/>
</dbReference>
<organism evidence="1 2">
    <name type="scientific">Tetranychus urticae</name>
    <name type="common">Two-spotted spider mite</name>
    <dbReference type="NCBI Taxonomy" id="32264"/>
    <lineage>
        <taxon>Eukaryota</taxon>
        <taxon>Metazoa</taxon>
        <taxon>Ecdysozoa</taxon>
        <taxon>Arthropoda</taxon>
        <taxon>Chelicerata</taxon>
        <taxon>Arachnida</taxon>
        <taxon>Acari</taxon>
        <taxon>Acariformes</taxon>
        <taxon>Trombidiformes</taxon>
        <taxon>Prostigmata</taxon>
        <taxon>Eleutherengona</taxon>
        <taxon>Raphignathae</taxon>
        <taxon>Tetranychoidea</taxon>
        <taxon>Tetranychidae</taxon>
        <taxon>Tetranychus</taxon>
    </lineage>
</organism>
<dbReference type="AlphaFoldDB" id="T1JQK2"/>
<dbReference type="HOGENOM" id="CLU_3160563_0_0_1"/>
<sequence>MKFFVDLKSIHAHQNMFTCCLHRVTVKKAKKKLFMKEKNDSKKALFLW</sequence>
<keyword evidence="2" id="KW-1185">Reference proteome</keyword>
<dbReference type="EMBL" id="CAEY01000437">
    <property type="status" value="NOT_ANNOTATED_CDS"/>
    <property type="molecule type" value="Genomic_DNA"/>
</dbReference>
<reference evidence="1" key="2">
    <citation type="submission" date="2015-06" db="UniProtKB">
        <authorList>
            <consortium name="EnsemblMetazoa"/>
        </authorList>
    </citation>
    <scope>IDENTIFICATION</scope>
</reference>
<reference evidence="2" key="1">
    <citation type="submission" date="2011-08" db="EMBL/GenBank/DDBJ databases">
        <authorList>
            <person name="Rombauts S."/>
        </authorList>
    </citation>
    <scope>NUCLEOTIDE SEQUENCE</scope>
    <source>
        <strain evidence="2">London</strain>
    </source>
</reference>